<protein>
    <submittedName>
        <fullName evidence="1">Uncharacterized protein</fullName>
    </submittedName>
</protein>
<reference evidence="1" key="1">
    <citation type="journal article" date="2021" name="Open Biol.">
        <title>Shared evolutionary footprints suggest mitochondrial oxidative damage underlies multiple complex I losses in fungi.</title>
        <authorList>
            <person name="Schikora-Tamarit M.A."/>
            <person name="Marcet-Houben M."/>
            <person name="Nosek J."/>
            <person name="Gabaldon T."/>
        </authorList>
    </citation>
    <scope>NUCLEOTIDE SEQUENCE</scope>
    <source>
        <strain evidence="1">CBS2887</strain>
    </source>
</reference>
<comment type="caution">
    <text evidence="1">The sequence shown here is derived from an EMBL/GenBank/DDBJ whole genome shotgun (WGS) entry which is preliminary data.</text>
</comment>
<evidence type="ECO:0000313" key="2">
    <source>
        <dbReference type="Proteomes" id="UP000774326"/>
    </source>
</evidence>
<name>A0A9P8Q0J2_WICPI</name>
<accession>A0A9P8Q0J2</accession>
<dbReference type="AlphaFoldDB" id="A0A9P8Q0J2"/>
<organism evidence="1 2">
    <name type="scientific">Wickerhamomyces pijperi</name>
    <name type="common">Yeast</name>
    <name type="synonym">Pichia pijperi</name>
    <dbReference type="NCBI Taxonomy" id="599730"/>
    <lineage>
        <taxon>Eukaryota</taxon>
        <taxon>Fungi</taxon>
        <taxon>Dikarya</taxon>
        <taxon>Ascomycota</taxon>
        <taxon>Saccharomycotina</taxon>
        <taxon>Saccharomycetes</taxon>
        <taxon>Phaffomycetales</taxon>
        <taxon>Wickerhamomycetaceae</taxon>
        <taxon>Wickerhamomyces</taxon>
    </lineage>
</organism>
<keyword evidence="2" id="KW-1185">Reference proteome</keyword>
<dbReference type="Proteomes" id="UP000774326">
    <property type="component" value="Unassembled WGS sequence"/>
</dbReference>
<sequence length="101" mass="11284">MALFSPAVYLAKASKANLLMISSLAEAAELKRTDFKRCSKKESSALNSQPNVWVFSETKDLMKAFKESKVFWSSKIQAPLMLLTLVKISSQTTNSDSFFQP</sequence>
<proteinExistence type="predicted"/>
<dbReference type="EMBL" id="JAEUBG010004707">
    <property type="protein sequence ID" value="KAH3680604.1"/>
    <property type="molecule type" value="Genomic_DNA"/>
</dbReference>
<evidence type="ECO:0000313" key="1">
    <source>
        <dbReference type="EMBL" id="KAH3680604.1"/>
    </source>
</evidence>
<reference evidence="1" key="2">
    <citation type="submission" date="2021-01" db="EMBL/GenBank/DDBJ databases">
        <authorList>
            <person name="Schikora-Tamarit M.A."/>
        </authorList>
    </citation>
    <scope>NUCLEOTIDE SEQUENCE</scope>
    <source>
        <strain evidence="1">CBS2887</strain>
    </source>
</reference>
<gene>
    <name evidence="1" type="ORF">WICPIJ_008224</name>
</gene>